<feature type="compositionally biased region" description="Basic and acidic residues" evidence="1">
    <location>
        <begin position="101"/>
        <end position="123"/>
    </location>
</feature>
<reference evidence="2 3" key="1">
    <citation type="submission" date="2018-11" db="EMBL/GenBank/DDBJ databases">
        <authorList>
            <consortium name="Pathogen Informatics"/>
        </authorList>
    </citation>
    <scope>NUCLEOTIDE SEQUENCE [LARGE SCALE GENOMIC DNA]</scope>
</reference>
<name>A0A3P6R2W0_CYLGO</name>
<gene>
    <name evidence="2" type="ORF">CGOC_LOCUS2530</name>
</gene>
<feature type="compositionally biased region" description="Polar residues" evidence="1">
    <location>
        <begin position="48"/>
        <end position="60"/>
    </location>
</feature>
<feature type="non-terminal residue" evidence="2">
    <location>
        <position position="1"/>
    </location>
</feature>
<proteinExistence type="predicted"/>
<evidence type="ECO:0000313" key="2">
    <source>
        <dbReference type="EMBL" id="VDK52937.1"/>
    </source>
</evidence>
<keyword evidence="3" id="KW-1185">Reference proteome</keyword>
<accession>A0A3P6R2W0</accession>
<sequence>DDKTPATSAKQKLLFKRRGVTELEDKKEQEDKTLPASKIPEESEKVNDTISASPGSSIQTELIDGVIEEVPTDSSRRSTPAVDGIDEKKPTIVKQPPLNRKSTENTGSEKERKDTVIKPRRESQVLAMRNRFLQNDKGLASGMLDFTNKKAPPPKPLPKPLNKTNGVLPSEMKTSLPISEENDVGKEKNAVAEVNSEAAPETPPKRIPIKKIVKKSRESNLPQAKPESVNSLMEEKKTNDPKTTSRLPKVAPVVPPKKRIS</sequence>
<dbReference type="Proteomes" id="UP000271889">
    <property type="component" value="Unassembled WGS sequence"/>
</dbReference>
<feature type="compositionally biased region" description="Basic and acidic residues" evidence="1">
    <location>
        <begin position="20"/>
        <end position="47"/>
    </location>
</feature>
<organism evidence="2 3">
    <name type="scientific">Cylicostephanus goldi</name>
    <name type="common">Nematode worm</name>
    <dbReference type="NCBI Taxonomy" id="71465"/>
    <lineage>
        <taxon>Eukaryota</taxon>
        <taxon>Metazoa</taxon>
        <taxon>Ecdysozoa</taxon>
        <taxon>Nematoda</taxon>
        <taxon>Chromadorea</taxon>
        <taxon>Rhabditida</taxon>
        <taxon>Rhabditina</taxon>
        <taxon>Rhabditomorpha</taxon>
        <taxon>Strongyloidea</taxon>
        <taxon>Strongylidae</taxon>
        <taxon>Cylicostephanus</taxon>
    </lineage>
</organism>
<feature type="region of interest" description="Disordered" evidence="1">
    <location>
        <begin position="20"/>
        <end position="125"/>
    </location>
</feature>
<evidence type="ECO:0000256" key="1">
    <source>
        <dbReference type="SAM" id="MobiDB-lite"/>
    </source>
</evidence>
<dbReference type="AlphaFoldDB" id="A0A3P6R2W0"/>
<dbReference type="EMBL" id="UYRV01005731">
    <property type="protein sequence ID" value="VDK52937.1"/>
    <property type="molecule type" value="Genomic_DNA"/>
</dbReference>
<evidence type="ECO:0000313" key="3">
    <source>
        <dbReference type="Proteomes" id="UP000271889"/>
    </source>
</evidence>
<protein>
    <submittedName>
        <fullName evidence="2">Uncharacterized protein</fullName>
    </submittedName>
</protein>
<feature type="region of interest" description="Disordered" evidence="1">
    <location>
        <begin position="143"/>
        <end position="261"/>
    </location>
</feature>
<feature type="compositionally biased region" description="Polar residues" evidence="1">
    <location>
        <begin position="164"/>
        <end position="177"/>
    </location>
</feature>